<evidence type="ECO:0000256" key="6">
    <source>
        <dbReference type="ARBA" id="ARBA00022989"/>
    </source>
</evidence>
<sequence>MWHVSTLIAAAVIILIASTVHAVTGFGYALVATPLLALTVDPHTAVVATTMSALAMTITIGVRQRHHAEWKVALVAMAGIVLGMPLGLWVYGVTSERVLTALIGIGVLGCTVMVWRRVKVHGNVPILVGVGLISGALSTSTGTNGPPMVAAFQGMGYDPHKFRATLAAVFAGTSVLSLIGFAVAGQVNSEALWIGVIGLPVVQLGWYAGNAVFSRIDPDRFRKVVLVSLLVSAAVTLASALNG</sequence>
<comment type="similarity">
    <text evidence="2 8">Belongs to the 4-toluene sulfonate uptake permease (TSUP) (TC 2.A.102) family.</text>
</comment>
<dbReference type="EMBL" id="FNDJ01000025">
    <property type="protein sequence ID" value="SDL35957.1"/>
    <property type="molecule type" value="Genomic_DNA"/>
</dbReference>
<evidence type="ECO:0000313" key="9">
    <source>
        <dbReference type="EMBL" id="SDL35957.1"/>
    </source>
</evidence>
<dbReference type="InterPro" id="IPR002781">
    <property type="entry name" value="TM_pro_TauE-like"/>
</dbReference>
<evidence type="ECO:0000256" key="2">
    <source>
        <dbReference type="ARBA" id="ARBA00009142"/>
    </source>
</evidence>
<accession>A0A1G9JEA1</accession>
<protein>
    <recommendedName>
        <fullName evidence="8">Probable membrane transporter protein</fullName>
    </recommendedName>
</protein>
<reference evidence="9 10" key="1">
    <citation type="submission" date="2016-10" db="EMBL/GenBank/DDBJ databases">
        <authorList>
            <person name="de Groot N.N."/>
        </authorList>
    </citation>
    <scope>NUCLEOTIDE SEQUENCE [LARGE SCALE GENOMIC DNA]</scope>
    <source>
        <strain evidence="9 10">CGMCC 4.6533</strain>
    </source>
</reference>
<keyword evidence="5 8" id="KW-0812">Transmembrane</keyword>
<evidence type="ECO:0000256" key="5">
    <source>
        <dbReference type="ARBA" id="ARBA00022692"/>
    </source>
</evidence>
<evidence type="ECO:0000256" key="3">
    <source>
        <dbReference type="ARBA" id="ARBA00022448"/>
    </source>
</evidence>
<feature type="transmembrane region" description="Helical" evidence="8">
    <location>
        <begin position="164"/>
        <end position="185"/>
    </location>
</feature>
<evidence type="ECO:0000256" key="1">
    <source>
        <dbReference type="ARBA" id="ARBA00004651"/>
    </source>
</evidence>
<feature type="transmembrane region" description="Helical" evidence="8">
    <location>
        <begin position="98"/>
        <end position="115"/>
    </location>
</feature>
<organism evidence="9 10">
    <name type="scientific">Nonomuraea jiangxiensis</name>
    <dbReference type="NCBI Taxonomy" id="633440"/>
    <lineage>
        <taxon>Bacteria</taxon>
        <taxon>Bacillati</taxon>
        <taxon>Actinomycetota</taxon>
        <taxon>Actinomycetes</taxon>
        <taxon>Streptosporangiales</taxon>
        <taxon>Streptosporangiaceae</taxon>
        <taxon>Nonomuraea</taxon>
    </lineage>
</organism>
<dbReference type="PANTHER" id="PTHR30269:SF37">
    <property type="entry name" value="MEMBRANE TRANSPORTER PROTEIN"/>
    <property type="match status" value="1"/>
</dbReference>
<dbReference type="GO" id="GO:0005886">
    <property type="term" value="C:plasma membrane"/>
    <property type="evidence" value="ECO:0007669"/>
    <property type="project" value="UniProtKB-SubCell"/>
</dbReference>
<gene>
    <name evidence="9" type="ORF">SAMN05421869_12517</name>
</gene>
<dbReference type="PANTHER" id="PTHR30269">
    <property type="entry name" value="TRANSMEMBRANE PROTEIN YFCA"/>
    <property type="match status" value="1"/>
</dbReference>
<keyword evidence="3" id="KW-0813">Transport</keyword>
<keyword evidence="10" id="KW-1185">Reference proteome</keyword>
<proteinExistence type="inferred from homology"/>
<feature type="transmembrane region" description="Helical" evidence="8">
    <location>
        <begin position="74"/>
        <end position="92"/>
    </location>
</feature>
<keyword evidence="4 8" id="KW-1003">Cell membrane</keyword>
<dbReference type="STRING" id="633440.SAMN05421869_12517"/>
<feature type="transmembrane region" description="Helical" evidence="8">
    <location>
        <begin position="224"/>
        <end position="241"/>
    </location>
</feature>
<keyword evidence="6 8" id="KW-1133">Transmembrane helix</keyword>
<evidence type="ECO:0000313" key="10">
    <source>
        <dbReference type="Proteomes" id="UP000199202"/>
    </source>
</evidence>
<keyword evidence="7 8" id="KW-0472">Membrane</keyword>
<feature type="transmembrane region" description="Helical" evidence="8">
    <location>
        <begin position="191"/>
        <end position="212"/>
    </location>
</feature>
<evidence type="ECO:0000256" key="4">
    <source>
        <dbReference type="ARBA" id="ARBA00022475"/>
    </source>
</evidence>
<dbReference type="Pfam" id="PF01925">
    <property type="entry name" value="TauE"/>
    <property type="match status" value="1"/>
</dbReference>
<feature type="transmembrane region" description="Helical" evidence="8">
    <location>
        <begin position="46"/>
        <end position="62"/>
    </location>
</feature>
<dbReference type="AlphaFoldDB" id="A0A1G9JEA1"/>
<name>A0A1G9JEA1_9ACTN</name>
<dbReference type="Proteomes" id="UP000199202">
    <property type="component" value="Unassembled WGS sequence"/>
</dbReference>
<comment type="subcellular location">
    <subcellularLocation>
        <location evidence="1 8">Cell membrane</location>
        <topology evidence="1 8">Multi-pass membrane protein</topology>
    </subcellularLocation>
</comment>
<evidence type="ECO:0000256" key="8">
    <source>
        <dbReference type="RuleBase" id="RU363041"/>
    </source>
</evidence>
<evidence type="ECO:0000256" key="7">
    <source>
        <dbReference type="ARBA" id="ARBA00023136"/>
    </source>
</evidence>
<dbReference type="InterPro" id="IPR052017">
    <property type="entry name" value="TSUP"/>
</dbReference>